<comment type="caution">
    <text evidence="3">The sequence shown here is derived from an EMBL/GenBank/DDBJ whole genome shotgun (WGS) entry which is preliminary data.</text>
</comment>
<dbReference type="OrthoDB" id="1855397at2759"/>
<evidence type="ECO:0000256" key="1">
    <source>
        <dbReference type="ARBA" id="ARBA00022737"/>
    </source>
</evidence>
<feature type="repeat" description="PPR" evidence="2">
    <location>
        <begin position="546"/>
        <end position="580"/>
    </location>
</feature>
<dbReference type="AlphaFoldDB" id="A0A843U9J4"/>
<feature type="repeat" description="PPR" evidence="2">
    <location>
        <begin position="408"/>
        <end position="442"/>
    </location>
</feature>
<dbReference type="InterPro" id="IPR002885">
    <property type="entry name" value="PPR_rpt"/>
</dbReference>
<dbReference type="PANTHER" id="PTHR47926:SF479">
    <property type="entry name" value="PENTACOTRIPEPTIDE-REPEAT REGION OF PRORP DOMAIN-CONTAINING PROTEIN"/>
    <property type="match status" value="1"/>
</dbReference>
<dbReference type="Pfam" id="PF13041">
    <property type="entry name" value="PPR_2"/>
    <property type="match status" value="3"/>
</dbReference>
<evidence type="ECO:0000313" key="4">
    <source>
        <dbReference type="Proteomes" id="UP000652761"/>
    </source>
</evidence>
<organism evidence="3 4">
    <name type="scientific">Colocasia esculenta</name>
    <name type="common">Wild taro</name>
    <name type="synonym">Arum esculentum</name>
    <dbReference type="NCBI Taxonomy" id="4460"/>
    <lineage>
        <taxon>Eukaryota</taxon>
        <taxon>Viridiplantae</taxon>
        <taxon>Streptophyta</taxon>
        <taxon>Embryophyta</taxon>
        <taxon>Tracheophyta</taxon>
        <taxon>Spermatophyta</taxon>
        <taxon>Magnoliopsida</taxon>
        <taxon>Liliopsida</taxon>
        <taxon>Araceae</taxon>
        <taxon>Aroideae</taxon>
        <taxon>Colocasieae</taxon>
        <taxon>Colocasia</taxon>
    </lineage>
</organism>
<dbReference type="PANTHER" id="PTHR47926">
    <property type="entry name" value="PENTATRICOPEPTIDE REPEAT-CONTAINING PROTEIN"/>
    <property type="match status" value="1"/>
</dbReference>
<gene>
    <name evidence="3" type="ORF">Taro_011181</name>
</gene>
<dbReference type="PROSITE" id="PS51375">
    <property type="entry name" value="PPR"/>
    <property type="match status" value="5"/>
</dbReference>
<dbReference type="InterPro" id="IPR046960">
    <property type="entry name" value="PPR_At4g14850-like_plant"/>
</dbReference>
<accession>A0A843U9J4</accession>
<dbReference type="InterPro" id="IPR046848">
    <property type="entry name" value="E_motif"/>
</dbReference>
<reference evidence="3" key="1">
    <citation type="submission" date="2017-07" db="EMBL/GenBank/DDBJ databases">
        <title>Taro Niue Genome Assembly and Annotation.</title>
        <authorList>
            <person name="Atibalentja N."/>
            <person name="Keating K."/>
            <person name="Fields C.J."/>
        </authorList>
    </citation>
    <scope>NUCLEOTIDE SEQUENCE</scope>
    <source>
        <strain evidence="3">Niue_2</strain>
        <tissue evidence="3">Leaf</tissue>
    </source>
</reference>
<dbReference type="FunFam" id="1.25.40.10:FF:000343">
    <property type="entry name" value="Pentatricopeptide repeat-containing protein At3g58590"/>
    <property type="match status" value="1"/>
</dbReference>
<dbReference type="Pfam" id="PF20431">
    <property type="entry name" value="E_motif"/>
    <property type="match status" value="1"/>
</dbReference>
<keyword evidence="4" id="KW-1185">Reference proteome</keyword>
<dbReference type="InterPro" id="IPR011990">
    <property type="entry name" value="TPR-like_helical_dom_sf"/>
</dbReference>
<dbReference type="FunFam" id="1.25.40.10:FF:000442">
    <property type="entry name" value="Pentatricopeptide repeat-containing protein At3g49710"/>
    <property type="match status" value="1"/>
</dbReference>
<dbReference type="Gene3D" id="1.25.40.10">
    <property type="entry name" value="Tetratricopeptide repeat domain"/>
    <property type="match status" value="5"/>
</dbReference>
<dbReference type="EMBL" id="NMUH01000416">
    <property type="protein sequence ID" value="MQL78767.1"/>
    <property type="molecule type" value="Genomic_DNA"/>
</dbReference>
<feature type="repeat" description="PPR" evidence="2">
    <location>
        <begin position="204"/>
        <end position="238"/>
    </location>
</feature>
<dbReference type="GO" id="GO:0009451">
    <property type="term" value="P:RNA modification"/>
    <property type="evidence" value="ECO:0007669"/>
    <property type="project" value="InterPro"/>
</dbReference>
<keyword evidence="1" id="KW-0677">Repeat</keyword>
<name>A0A843U9J4_COLES</name>
<dbReference type="Proteomes" id="UP000652761">
    <property type="component" value="Unassembled WGS sequence"/>
</dbReference>
<dbReference type="FunFam" id="1.25.40.10:FF:000090">
    <property type="entry name" value="Pentatricopeptide repeat-containing protein, chloroplastic"/>
    <property type="match status" value="1"/>
</dbReference>
<proteinExistence type="predicted"/>
<protein>
    <recommendedName>
        <fullName evidence="5">Chlororespiratory reduction 4</fullName>
    </recommendedName>
</protein>
<feature type="repeat" description="PPR" evidence="2">
    <location>
        <begin position="307"/>
        <end position="341"/>
    </location>
</feature>
<evidence type="ECO:0000313" key="3">
    <source>
        <dbReference type="EMBL" id="MQL78767.1"/>
    </source>
</evidence>
<sequence>MSIASKRTPSCCSTLIDYCLSLRSLACAQSAHARLIKAGFHRRTFLGNRLIDLYSRLGAVASAAKVFDELPGKNTFTWNILLAGFWRSGDMKRALWLFEEMPERDVVSWNSMISGFVGMGLEEKAFGVLFRMRELGTRASGFTLSVAASCVSSARLAKQIHGHGIRSCLDVSNVVLGNALIDMYGRFRVVDYACIVFLSMGIRDVISWNTMILAYERSGFMEQALDCFNAMRHTGLLPDKFTMSIVFSVCADERNLDMGEQTFALCSKMGFLSNSIVSSGVIDMYSQCGRLDDSVRLFKGLREAEWDAATCNSMISAYARNGAAHEAQKLMVMALRAGLKPTEFTFAIILSSISGRDPTDLGAQIHSLVLKSGSETDIVISSSLLRVYAKWGAIESAARIFSMMTTKDLVCWNTMIMGYAENGHGVEALRTFQEMVKEGAGPDRITLTGVLTACSIAGLVKEGTHIFSSMEVKYKFGPEFEHYVCMVDMLSRARMFTEAMEVIELMPKKPSPLVCVMLLLESCNIHGDLKSAEVVARRAVELQAHSSSPYSVLARIYGARGRWESMARVWKAMKDRGVKEEVGCSWIAVRNQIFVFRADQLLHCGGEYLYSILRLLGNEVQEDIYDLQRDCFMMVLEE</sequence>
<feature type="repeat" description="PPR" evidence="2">
    <location>
        <begin position="74"/>
        <end position="108"/>
    </location>
</feature>
<dbReference type="NCBIfam" id="TIGR00756">
    <property type="entry name" value="PPR"/>
    <property type="match status" value="3"/>
</dbReference>
<dbReference type="GO" id="GO:0003723">
    <property type="term" value="F:RNA binding"/>
    <property type="evidence" value="ECO:0007669"/>
    <property type="project" value="InterPro"/>
</dbReference>
<evidence type="ECO:0008006" key="5">
    <source>
        <dbReference type="Google" id="ProtNLM"/>
    </source>
</evidence>
<evidence type="ECO:0000256" key="2">
    <source>
        <dbReference type="PROSITE-ProRule" id="PRU00708"/>
    </source>
</evidence>
<dbReference type="Pfam" id="PF01535">
    <property type="entry name" value="PPR"/>
    <property type="match status" value="5"/>
</dbReference>